<dbReference type="Proteomes" id="UP000789706">
    <property type="component" value="Unassembled WGS sequence"/>
</dbReference>
<dbReference type="Pfam" id="PF16761">
    <property type="entry name" value="Clr2_transil"/>
    <property type="match status" value="1"/>
</dbReference>
<keyword evidence="4" id="KW-1185">Reference proteome</keyword>
<feature type="compositionally biased region" description="Low complexity" evidence="1">
    <location>
        <begin position="241"/>
        <end position="282"/>
    </location>
</feature>
<reference evidence="3" key="1">
    <citation type="submission" date="2021-06" db="EMBL/GenBank/DDBJ databases">
        <authorList>
            <person name="Kallberg Y."/>
            <person name="Tangrot J."/>
            <person name="Rosling A."/>
        </authorList>
    </citation>
    <scope>NUCLEOTIDE SEQUENCE</scope>
    <source>
        <strain evidence="3">AZ414A</strain>
    </source>
</reference>
<dbReference type="OrthoDB" id="2421327at2759"/>
<evidence type="ECO:0000313" key="3">
    <source>
        <dbReference type="EMBL" id="CAG8484758.1"/>
    </source>
</evidence>
<evidence type="ECO:0000259" key="2">
    <source>
        <dbReference type="Pfam" id="PF16761"/>
    </source>
</evidence>
<organism evidence="3 4">
    <name type="scientific">Diversispora eburnea</name>
    <dbReference type="NCBI Taxonomy" id="1213867"/>
    <lineage>
        <taxon>Eukaryota</taxon>
        <taxon>Fungi</taxon>
        <taxon>Fungi incertae sedis</taxon>
        <taxon>Mucoromycota</taxon>
        <taxon>Glomeromycotina</taxon>
        <taxon>Glomeromycetes</taxon>
        <taxon>Diversisporales</taxon>
        <taxon>Diversisporaceae</taxon>
        <taxon>Diversispora</taxon>
    </lineage>
</organism>
<dbReference type="GO" id="GO:0031934">
    <property type="term" value="C:mating-type region heterochromatin"/>
    <property type="evidence" value="ECO:0007669"/>
    <property type="project" value="TreeGrafter"/>
</dbReference>
<comment type="caution">
    <text evidence="3">The sequence shown here is derived from an EMBL/GenBank/DDBJ whole genome shotgun (WGS) entry which is preliminary data.</text>
</comment>
<feature type="domain" description="Cryptic loci regulator 2 N-terminal" evidence="2">
    <location>
        <begin position="63"/>
        <end position="124"/>
    </location>
</feature>
<feature type="region of interest" description="Disordered" evidence="1">
    <location>
        <begin position="310"/>
        <end position="352"/>
    </location>
</feature>
<dbReference type="GO" id="GO:0030466">
    <property type="term" value="P:silent mating-type cassette heterochromatin formation"/>
    <property type="evidence" value="ECO:0007669"/>
    <property type="project" value="TreeGrafter"/>
</dbReference>
<dbReference type="PANTHER" id="PTHR38046:SF1">
    <property type="entry name" value="CRYPTIC LOCI REGULATOR 2"/>
    <property type="match status" value="1"/>
</dbReference>
<dbReference type="GO" id="GO:0033553">
    <property type="term" value="C:rDNA heterochromatin"/>
    <property type="evidence" value="ECO:0007669"/>
    <property type="project" value="TreeGrafter"/>
</dbReference>
<gene>
    <name evidence="3" type="ORF">DEBURN_LOCUS3854</name>
</gene>
<feature type="region of interest" description="Disordered" evidence="1">
    <location>
        <begin position="241"/>
        <end position="288"/>
    </location>
</feature>
<name>A0A9N8WEP3_9GLOM</name>
<dbReference type="InterPro" id="IPR031915">
    <property type="entry name" value="Clr2_N"/>
</dbReference>
<evidence type="ECO:0000256" key="1">
    <source>
        <dbReference type="SAM" id="MobiDB-lite"/>
    </source>
</evidence>
<accession>A0A9N8WEP3</accession>
<dbReference type="PANTHER" id="PTHR38046">
    <property type="entry name" value="CRYPTIC LOCI REGULATOR 2"/>
    <property type="match status" value="1"/>
</dbReference>
<evidence type="ECO:0000313" key="4">
    <source>
        <dbReference type="Proteomes" id="UP000789706"/>
    </source>
</evidence>
<dbReference type="EMBL" id="CAJVPK010000259">
    <property type="protein sequence ID" value="CAG8484758.1"/>
    <property type="molecule type" value="Genomic_DNA"/>
</dbReference>
<protein>
    <submittedName>
        <fullName evidence="3">5248_t:CDS:1</fullName>
    </submittedName>
</protein>
<feature type="compositionally biased region" description="Low complexity" evidence="1">
    <location>
        <begin position="310"/>
        <end position="323"/>
    </location>
</feature>
<dbReference type="AlphaFoldDB" id="A0A9N8WEP3"/>
<proteinExistence type="predicted"/>
<dbReference type="GO" id="GO:0070824">
    <property type="term" value="C:SHREC complex"/>
    <property type="evidence" value="ECO:0007669"/>
    <property type="project" value="InterPro"/>
</dbReference>
<sequence>MFVEINAKALTITYSDCTGINEVPEQIGPVIDENENIHYMTRVQNNDPIAQSWLKSLGQERSILTDFPEGYLLFKHEKVFRDKEQSVANYYLFGNFRYKSINSFLPHLFWLISNKSRNCKCHFCISNKIEENIEKEIAERKNVNLKSIKNNNDYDNVNNINYDKLELFNFETKRNTTMYRCGEIVWVDIKKLNNEKLTQLVESATRPISTEITSAAQAISMKSETSATQAILMKPETSAISETSTLLETSTSATSTTSTSTTSAASTTLTTPETPGTPNTTASDTPDTMDIRYWPGIVLDRIKCSDLNYSTTSTTSGDSSDTSMEIDTPNTSFSLESSGSPNKNSEKSKDYIPSPMDLPECYVLIPNTKFSKELPIPVNNSSSLHEDEFPILDPYSPIDTYSTKRCKVIYVIELLEICERLEISSNNLFPWPLHQPGILGDDYLNYDTALNEANILSQTFTTLNAYQEDIVDYNVVIEMLKPNERRRLKEKVIYFEAVLFGNELFCNGDIIRLTPCDENPTYEDYPDPKYLYLKDICETNDGIQIIGDGLIRRKLITEKNGKPNYEWYRINLPEEEYKIDLGDVAGRYYVDFPDLERIMYCSRTKTFKERWRSQNFYNTIMNTMNVSPTV</sequence>
<feature type="compositionally biased region" description="Polar residues" evidence="1">
    <location>
        <begin position="328"/>
        <end position="343"/>
    </location>
</feature>
<dbReference type="InterPro" id="IPR038986">
    <property type="entry name" value="Clr2"/>
</dbReference>